<dbReference type="PANTHER" id="PTHR11080">
    <property type="entry name" value="PYRAZINAMIDASE/NICOTINAMIDASE"/>
    <property type="match status" value="1"/>
</dbReference>
<dbReference type="GO" id="GO:0008936">
    <property type="term" value="F:nicotinamidase activity"/>
    <property type="evidence" value="ECO:0007669"/>
    <property type="project" value="UniProtKB-EC"/>
</dbReference>
<evidence type="ECO:0000256" key="4">
    <source>
        <dbReference type="ARBA" id="ARBA00022801"/>
    </source>
</evidence>
<evidence type="ECO:0000256" key="3">
    <source>
        <dbReference type="ARBA" id="ARBA00022723"/>
    </source>
</evidence>
<evidence type="ECO:0000313" key="9">
    <source>
        <dbReference type="EMBL" id="MBF5058763.1"/>
    </source>
</evidence>
<keyword evidence="10" id="KW-1185">Reference proteome</keyword>
<dbReference type="RefSeq" id="WP_194847044.1">
    <property type="nucleotide sequence ID" value="NZ_JAAEJV010000003.1"/>
</dbReference>
<evidence type="ECO:0000256" key="1">
    <source>
        <dbReference type="ARBA" id="ARBA00006336"/>
    </source>
</evidence>
<name>A0ABS0AXA9_9BACT</name>
<keyword evidence="2" id="KW-0662">Pyridine nucleotide biosynthesis</keyword>
<reference evidence="9 10" key="1">
    <citation type="submission" date="2020-01" db="EMBL/GenBank/DDBJ databases">
        <title>Draft genome sequence of Cand. Neptunochlamydia vexilliferae K9.</title>
        <authorList>
            <person name="Schulz F."/>
            <person name="Koestlbacher S."/>
            <person name="Wascher F."/>
            <person name="Pizzetti I."/>
            <person name="Horn M."/>
        </authorList>
    </citation>
    <scope>NUCLEOTIDE SEQUENCE [LARGE SCALE GENOMIC DNA]</scope>
    <source>
        <strain evidence="9 10">K9</strain>
    </source>
</reference>
<evidence type="ECO:0000256" key="5">
    <source>
        <dbReference type="ARBA" id="ARBA00037900"/>
    </source>
</evidence>
<proteinExistence type="inferred from homology"/>
<feature type="domain" description="Isochorismatase-like" evidence="8">
    <location>
        <begin position="4"/>
        <end position="178"/>
    </location>
</feature>
<evidence type="ECO:0000256" key="7">
    <source>
        <dbReference type="ARBA" id="ARBA00043224"/>
    </source>
</evidence>
<dbReference type="Pfam" id="PF00857">
    <property type="entry name" value="Isochorismatase"/>
    <property type="match status" value="1"/>
</dbReference>
<gene>
    <name evidence="9" type="ORF">NEPTK9_000262</name>
</gene>
<dbReference type="EC" id="3.5.1.19" evidence="6"/>
<evidence type="ECO:0000256" key="2">
    <source>
        <dbReference type="ARBA" id="ARBA00022642"/>
    </source>
</evidence>
<dbReference type="InterPro" id="IPR000868">
    <property type="entry name" value="Isochorismatase-like_dom"/>
</dbReference>
<dbReference type="PANTHER" id="PTHR11080:SF2">
    <property type="entry name" value="LD05707P"/>
    <property type="match status" value="1"/>
</dbReference>
<comment type="pathway">
    <text evidence="5">Cofactor biosynthesis; nicotinate biosynthesis; nicotinate from nicotinamide: step 1/1.</text>
</comment>
<dbReference type="CDD" id="cd01011">
    <property type="entry name" value="nicotinamidase"/>
    <property type="match status" value="1"/>
</dbReference>
<dbReference type="SUPFAM" id="SSF52499">
    <property type="entry name" value="Isochorismatase-like hydrolases"/>
    <property type="match status" value="1"/>
</dbReference>
<comment type="caution">
    <text evidence="9">The sequence shown here is derived from an EMBL/GenBank/DDBJ whole genome shotgun (WGS) entry which is preliminary data.</text>
</comment>
<evidence type="ECO:0000259" key="8">
    <source>
        <dbReference type="Pfam" id="PF00857"/>
    </source>
</evidence>
<protein>
    <recommendedName>
        <fullName evidence="6">nicotinamidase</fullName>
        <ecNumber evidence="6">3.5.1.19</ecNumber>
    </recommendedName>
    <alternativeName>
        <fullName evidence="7">Nicotinamide deamidase</fullName>
    </alternativeName>
</protein>
<comment type="similarity">
    <text evidence="1">Belongs to the isochorismatase family.</text>
</comment>
<sequence length="181" mass="20248">MTRVLIIVDLQYDFMPGGALAVPEGDRVVPIINRLVGKFDYTIASQDWHPEGHISFGQWPVHCVAKTHGAALVKELKRDHIDRYFHKGTDLKVDSYSVFFDNDKKTKSGLDDFLQEKGVTELYIVGLATDYCVKFTVLDALELGYEVTVLKDGCRAVHDEKGALEEMEKAGAKIITSKEVS</sequence>
<evidence type="ECO:0000256" key="6">
    <source>
        <dbReference type="ARBA" id="ARBA00039017"/>
    </source>
</evidence>
<keyword evidence="3" id="KW-0479">Metal-binding</keyword>
<keyword evidence="4 9" id="KW-0378">Hydrolase</keyword>
<dbReference type="InterPro" id="IPR036380">
    <property type="entry name" value="Isochorismatase-like_sf"/>
</dbReference>
<dbReference type="InterPro" id="IPR052347">
    <property type="entry name" value="Isochorismatase_Nicotinamidase"/>
</dbReference>
<dbReference type="EMBL" id="JAAEJV010000003">
    <property type="protein sequence ID" value="MBF5058763.1"/>
    <property type="molecule type" value="Genomic_DNA"/>
</dbReference>
<dbReference type="Gene3D" id="3.40.50.850">
    <property type="entry name" value="Isochorismatase-like"/>
    <property type="match status" value="1"/>
</dbReference>
<dbReference type="Proteomes" id="UP001194714">
    <property type="component" value="Unassembled WGS sequence"/>
</dbReference>
<evidence type="ECO:0000313" key="10">
    <source>
        <dbReference type="Proteomes" id="UP001194714"/>
    </source>
</evidence>
<accession>A0ABS0AXA9</accession>
<organism evidence="9 10">
    <name type="scientific">Candidatus Neptunichlamydia vexilliferae</name>
    <dbReference type="NCBI Taxonomy" id="1651774"/>
    <lineage>
        <taxon>Bacteria</taxon>
        <taxon>Pseudomonadati</taxon>
        <taxon>Chlamydiota</taxon>
        <taxon>Chlamydiia</taxon>
        <taxon>Parachlamydiales</taxon>
        <taxon>Simkaniaceae</taxon>
        <taxon>Candidatus Neptunichlamydia</taxon>
    </lineage>
</organism>